<feature type="coiled-coil region" evidence="7">
    <location>
        <begin position="128"/>
        <end position="155"/>
    </location>
</feature>
<dbReference type="GO" id="GO:0005634">
    <property type="term" value="C:nucleus"/>
    <property type="evidence" value="ECO:0007669"/>
    <property type="project" value="UniProtKB-SubCell"/>
</dbReference>
<dbReference type="GO" id="GO:0008270">
    <property type="term" value="F:zinc ion binding"/>
    <property type="evidence" value="ECO:0007669"/>
    <property type="project" value="UniProtKB-KW"/>
</dbReference>
<evidence type="ECO:0000256" key="1">
    <source>
        <dbReference type="ARBA" id="ARBA00004123"/>
    </source>
</evidence>
<evidence type="ECO:0000256" key="6">
    <source>
        <dbReference type="ARBA" id="ARBA00023242"/>
    </source>
</evidence>
<dbReference type="Pfam" id="PF01585">
    <property type="entry name" value="G-patch"/>
    <property type="match status" value="1"/>
</dbReference>
<evidence type="ECO:0000256" key="4">
    <source>
        <dbReference type="ARBA" id="ARBA00022833"/>
    </source>
</evidence>
<keyword evidence="5" id="KW-0238">DNA-binding</keyword>
<feature type="domain" description="G-patch" evidence="8">
    <location>
        <begin position="46"/>
        <end position="76"/>
    </location>
</feature>
<evidence type="ECO:0000313" key="9">
    <source>
        <dbReference type="EMBL" id="KAL3313934.1"/>
    </source>
</evidence>
<evidence type="ECO:0000256" key="7">
    <source>
        <dbReference type="SAM" id="Coils"/>
    </source>
</evidence>
<dbReference type="InterPro" id="IPR000467">
    <property type="entry name" value="G_patch_dom"/>
</dbReference>
<feature type="non-terminal residue" evidence="9">
    <location>
        <position position="1"/>
    </location>
</feature>
<keyword evidence="7" id="KW-0175">Coiled coil</keyword>
<accession>A0ABD2Q2V2</accession>
<organism evidence="9 10">
    <name type="scientific">Cichlidogyrus casuarinus</name>
    <dbReference type="NCBI Taxonomy" id="1844966"/>
    <lineage>
        <taxon>Eukaryota</taxon>
        <taxon>Metazoa</taxon>
        <taxon>Spiralia</taxon>
        <taxon>Lophotrochozoa</taxon>
        <taxon>Platyhelminthes</taxon>
        <taxon>Monogenea</taxon>
        <taxon>Monopisthocotylea</taxon>
        <taxon>Dactylogyridea</taxon>
        <taxon>Ancyrocephalidae</taxon>
        <taxon>Cichlidogyrus</taxon>
    </lineage>
</organism>
<gene>
    <name evidence="9" type="ORF">Ciccas_007453</name>
</gene>
<dbReference type="EMBL" id="JBJKFK010001148">
    <property type="protein sequence ID" value="KAL3313934.1"/>
    <property type="molecule type" value="Genomic_DNA"/>
</dbReference>
<protein>
    <recommendedName>
        <fullName evidence="8">G-patch domain-containing protein</fullName>
    </recommendedName>
</protein>
<keyword evidence="10" id="KW-1185">Reference proteome</keyword>
<reference evidence="9 10" key="1">
    <citation type="submission" date="2024-11" db="EMBL/GenBank/DDBJ databases">
        <title>Adaptive evolution of stress response genes in parasites aligns with host niche diversity.</title>
        <authorList>
            <person name="Hahn C."/>
            <person name="Resl P."/>
        </authorList>
    </citation>
    <scope>NUCLEOTIDE SEQUENCE [LARGE SCALE GENOMIC DNA]</scope>
    <source>
        <strain evidence="9">EGGRZ-B1_66</strain>
        <tissue evidence="9">Body</tissue>
    </source>
</reference>
<dbReference type="Proteomes" id="UP001626550">
    <property type="component" value="Unassembled WGS sequence"/>
</dbReference>
<keyword evidence="2" id="KW-0479">Metal-binding</keyword>
<evidence type="ECO:0000259" key="8">
    <source>
        <dbReference type="PROSITE" id="PS50174"/>
    </source>
</evidence>
<keyword evidence="6" id="KW-0539">Nucleus</keyword>
<comment type="subcellular location">
    <subcellularLocation>
        <location evidence="1">Nucleus</location>
    </subcellularLocation>
</comment>
<proteinExistence type="predicted"/>
<dbReference type="PANTHER" id="PTHR46297">
    <property type="entry name" value="ZINC FINGER CCCH-TYPE WITH G PATCH DOMAIN-CONTAINING PROTEIN"/>
    <property type="match status" value="1"/>
</dbReference>
<dbReference type="AlphaFoldDB" id="A0ABD2Q2V2"/>
<dbReference type="PROSITE" id="PS50174">
    <property type="entry name" value="G_PATCH"/>
    <property type="match status" value="1"/>
</dbReference>
<evidence type="ECO:0000256" key="5">
    <source>
        <dbReference type="ARBA" id="ARBA00023125"/>
    </source>
</evidence>
<sequence>AEVDSLISFEKKATFQLGKASDVQNKQSIETYKDPNDQMGLWEQHTRGIGSKLLFKMGYTGSGGLGRYSSGRAFPVATHGMLKQIISSSHNNKHPSLDAVINGHKQPSDRASTSTGGSYIQKLRQKSDKELKVQLYNLEKEIEKLQQKMEKSEGSVKRNISTDTLVSSRADQSFRESKSKLAGLLAQKRKLESVCSERNSHKKLNVF</sequence>
<dbReference type="PANTHER" id="PTHR46297:SF1">
    <property type="entry name" value="ZINC FINGER CCCH-TYPE WITH G PATCH DOMAIN-CONTAINING PROTEIN"/>
    <property type="match status" value="1"/>
</dbReference>
<evidence type="ECO:0000313" key="10">
    <source>
        <dbReference type="Proteomes" id="UP001626550"/>
    </source>
</evidence>
<name>A0ABD2Q2V2_9PLAT</name>
<evidence type="ECO:0000256" key="2">
    <source>
        <dbReference type="ARBA" id="ARBA00022723"/>
    </source>
</evidence>
<evidence type="ECO:0000256" key="3">
    <source>
        <dbReference type="ARBA" id="ARBA00022771"/>
    </source>
</evidence>
<dbReference type="GO" id="GO:0003677">
    <property type="term" value="F:DNA binding"/>
    <property type="evidence" value="ECO:0007669"/>
    <property type="project" value="UniProtKB-KW"/>
</dbReference>
<keyword evidence="3" id="KW-0863">Zinc-finger</keyword>
<comment type="caution">
    <text evidence="9">The sequence shown here is derived from an EMBL/GenBank/DDBJ whole genome shotgun (WGS) entry which is preliminary data.</text>
</comment>
<keyword evidence="4" id="KW-0862">Zinc</keyword>